<evidence type="ECO:0000256" key="3">
    <source>
        <dbReference type="SAM" id="SignalP"/>
    </source>
</evidence>
<feature type="signal peptide" evidence="3">
    <location>
        <begin position="1"/>
        <end position="26"/>
    </location>
</feature>
<evidence type="ECO:0000313" key="6">
    <source>
        <dbReference type="Proteomes" id="UP000011715"/>
    </source>
</evidence>
<dbReference type="EnsemblFungi" id="MAPG_02839T0">
    <property type="protein sequence ID" value="MAPG_02839T0"/>
    <property type="gene ID" value="MAPG_02839"/>
</dbReference>
<feature type="transmembrane region" description="Helical" evidence="2">
    <location>
        <begin position="85"/>
        <end position="107"/>
    </location>
</feature>
<reference evidence="5" key="5">
    <citation type="submission" date="2015-06" db="UniProtKB">
        <authorList>
            <consortium name="EnsemblFungi"/>
        </authorList>
    </citation>
    <scope>IDENTIFICATION</scope>
    <source>
        <strain evidence="5">ATCC 64411</strain>
    </source>
</reference>
<reference evidence="5" key="4">
    <citation type="journal article" date="2015" name="G3 (Bethesda)">
        <title>Genome sequences of three phytopathogenic species of the Magnaporthaceae family of fungi.</title>
        <authorList>
            <person name="Okagaki L.H."/>
            <person name="Nunes C.C."/>
            <person name="Sailsbery J."/>
            <person name="Clay B."/>
            <person name="Brown D."/>
            <person name="John T."/>
            <person name="Oh Y."/>
            <person name="Young N."/>
            <person name="Fitzgerald M."/>
            <person name="Haas B.J."/>
            <person name="Zeng Q."/>
            <person name="Young S."/>
            <person name="Adiconis X."/>
            <person name="Fan L."/>
            <person name="Levin J.Z."/>
            <person name="Mitchell T.K."/>
            <person name="Okubara P.A."/>
            <person name="Farman M.L."/>
            <person name="Kohn L.M."/>
            <person name="Birren B."/>
            <person name="Ma L.-J."/>
            <person name="Dean R.A."/>
        </authorList>
    </citation>
    <scope>NUCLEOTIDE SEQUENCE</scope>
    <source>
        <strain evidence="5">ATCC 64411 / 73-15</strain>
    </source>
</reference>
<accession>A0A0C4DSG0</accession>
<keyword evidence="2" id="KW-0812">Transmembrane</keyword>
<dbReference type="Proteomes" id="UP000011715">
    <property type="component" value="Unassembled WGS sequence"/>
</dbReference>
<evidence type="ECO:0000313" key="5">
    <source>
        <dbReference type="EnsemblFungi" id="MAPG_02839T0"/>
    </source>
</evidence>
<proteinExistence type="predicted"/>
<dbReference type="AlphaFoldDB" id="A0A0C4DSG0"/>
<protein>
    <submittedName>
        <fullName evidence="4 5">Uncharacterized protein</fullName>
    </submittedName>
</protein>
<dbReference type="VEuPathDB" id="FungiDB:MAPG_02839"/>
<keyword evidence="2" id="KW-1133">Transmembrane helix</keyword>
<name>A0A0C4DSG0_MAGP6</name>
<feature type="compositionally biased region" description="Basic and acidic residues" evidence="1">
    <location>
        <begin position="220"/>
        <end position="229"/>
    </location>
</feature>
<keyword evidence="2" id="KW-0472">Membrane</keyword>
<feature type="region of interest" description="Disordered" evidence="1">
    <location>
        <begin position="193"/>
        <end position="238"/>
    </location>
</feature>
<reference evidence="6" key="2">
    <citation type="submission" date="2010-05" db="EMBL/GenBank/DDBJ databases">
        <title>The genome sequence of Magnaporthe poae strain ATCC 64411.</title>
        <authorList>
            <person name="Ma L.-J."/>
            <person name="Dead R."/>
            <person name="Young S."/>
            <person name="Zeng Q."/>
            <person name="Koehrsen M."/>
            <person name="Alvarado L."/>
            <person name="Berlin A."/>
            <person name="Chapman S.B."/>
            <person name="Chen Z."/>
            <person name="Freedman E."/>
            <person name="Gellesch M."/>
            <person name="Goldberg J."/>
            <person name="Griggs A."/>
            <person name="Gujja S."/>
            <person name="Heilman E.R."/>
            <person name="Heiman D."/>
            <person name="Hepburn T."/>
            <person name="Howarth C."/>
            <person name="Jen D."/>
            <person name="Larson L."/>
            <person name="Mehta T."/>
            <person name="Neiman D."/>
            <person name="Pearson M."/>
            <person name="Roberts A."/>
            <person name="Saif S."/>
            <person name="Shea T."/>
            <person name="Shenoy N."/>
            <person name="Sisk P."/>
            <person name="Stolte C."/>
            <person name="Sykes S."/>
            <person name="Walk T."/>
            <person name="White J."/>
            <person name="Yandava C."/>
            <person name="Haas B."/>
            <person name="Nusbaum C."/>
            <person name="Birren B."/>
        </authorList>
    </citation>
    <scope>NUCLEOTIDE SEQUENCE [LARGE SCALE GENOMIC DNA]</scope>
    <source>
        <strain evidence="6">ATCC 64411 / 73-15</strain>
    </source>
</reference>
<evidence type="ECO:0000313" key="4">
    <source>
        <dbReference type="EMBL" id="KLU83788.1"/>
    </source>
</evidence>
<evidence type="ECO:0000256" key="2">
    <source>
        <dbReference type="SAM" id="Phobius"/>
    </source>
</evidence>
<evidence type="ECO:0000256" key="1">
    <source>
        <dbReference type="SAM" id="MobiDB-lite"/>
    </source>
</evidence>
<reference evidence="4" key="3">
    <citation type="submission" date="2011-03" db="EMBL/GenBank/DDBJ databases">
        <title>Annotation of Magnaporthe poae ATCC 64411.</title>
        <authorList>
            <person name="Ma L.-J."/>
            <person name="Dead R."/>
            <person name="Young S.K."/>
            <person name="Zeng Q."/>
            <person name="Gargeya S."/>
            <person name="Fitzgerald M."/>
            <person name="Haas B."/>
            <person name="Abouelleil A."/>
            <person name="Alvarado L."/>
            <person name="Arachchi H.M."/>
            <person name="Berlin A."/>
            <person name="Brown A."/>
            <person name="Chapman S.B."/>
            <person name="Chen Z."/>
            <person name="Dunbar C."/>
            <person name="Freedman E."/>
            <person name="Gearin G."/>
            <person name="Gellesch M."/>
            <person name="Goldberg J."/>
            <person name="Griggs A."/>
            <person name="Gujja S."/>
            <person name="Heiman D."/>
            <person name="Howarth C."/>
            <person name="Larson L."/>
            <person name="Lui A."/>
            <person name="MacDonald P.J.P."/>
            <person name="Mehta T."/>
            <person name="Montmayeur A."/>
            <person name="Murphy C."/>
            <person name="Neiman D."/>
            <person name="Pearson M."/>
            <person name="Priest M."/>
            <person name="Roberts A."/>
            <person name="Saif S."/>
            <person name="Shea T."/>
            <person name="Shenoy N."/>
            <person name="Sisk P."/>
            <person name="Stolte C."/>
            <person name="Sykes S."/>
            <person name="Yandava C."/>
            <person name="Wortman J."/>
            <person name="Nusbaum C."/>
            <person name="Birren B."/>
        </authorList>
    </citation>
    <scope>NUCLEOTIDE SEQUENCE</scope>
    <source>
        <strain evidence="4">ATCC 64411</strain>
    </source>
</reference>
<gene>
    <name evidence="4" type="ORF">MAPG_02839</name>
</gene>
<organism evidence="5 6">
    <name type="scientific">Magnaporthiopsis poae (strain ATCC 64411 / 73-15)</name>
    <name type="common">Kentucky bluegrass fungus</name>
    <name type="synonym">Magnaporthe poae</name>
    <dbReference type="NCBI Taxonomy" id="644358"/>
    <lineage>
        <taxon>Eukaryota</taxon>
        <taxon>Fungi</taxon>
        <taxon>Dikarya</taxon>
        <taxon>Ascomycota</taxon>
        <taxon>Pezizomycotina</taxon>
        <taxon>Sordariomycetes</taxon>
        <taxon>Sordariomycetidae</taxon>
        <taxon>Magnaporthales</taxon>
        <taxon>Magnaporthaceae</taxon>
        <taxon>Magnaporthiopsis</taxon>
    </lineage>
</organism>
<dbReference type="eggNOG" id="ENOG502RNEU">
    <property type="taxonomic scope" value="Eukaryota"/>
</dbReference>
<keyword evidence="6" id="KW-1185">Reference proteome</keyword>
<dbReference type="EMBL" id="ADBL01000691">
    <property type="status" value="NOT_ANNOTATED_CDS"/>
    <property type="molecule type" value="Genomic_DNA"/>
</dbReference>
<feature type="compositionally biased region" description="Low complexity" evidence="1">
    <location>
        <begin position="205"/>
        <end position="219"/>
    </location>
</feature>
<feature type="chain" id="PRO_5009385292" evidence="3">
    <location>
        <begin position="27"/>
        <end position="256"/>
    </location>
</feature>
<reference evidence="4" key="1">
    <citation type="submission" date="2010-05" db="EMBL/GenBank/DDBJ databases">
        <title>The Genome Sequence of Magnaporthe poae strain ATCC 64411.</title>
        <authorList>
            <consortium name="The Broad Institute Genome Sequencing Platform"/>
            <consortium name="Broad Institute Genome Sequencing Center for Infectious Disease"/>
            <person name="Ma L.-J."/>
            <person name="Dead R."/>
            <person name="Young S."/>
            <person name="Zeng Q."/>
            <person name="Koehrsen M."/>
            <person name="Alvarado L."/>
            <person name="Berlin A."/>
            <person name="Chapman S.B."/>
            <person name="Chen Z."/>
            <person name="Freedman E."/>
            <person name="Gellesch M."/>
            <person name="Goldberg J."/>
            <person name="Griggs A."/>
            <person name="Gujja S."/>
            <person name="Heilman E.R."/>
            <person name="Heiman D."/>
            <person name="Hepburn T."/>
            <person name="Howarth C."/>
            <person name="Jen D."/>
            <person name="Larson L."/>
            <person name="Mehta T."/>
            <person name="Neiman D."/>
            <person name="Pearson M."/>
            <person name="Roberts A."/>
            <person name="Saif S."/>
            <person name="Shea T."/>
            <person name="Shenoy N."/>
            <person name="Sisk P."/>
            <person name="Stolte C."/>
            <person name="Sykes S."/>
            <person name="Walk T."/>
            <person name="White J."/>
            <person name="Yandava C."/>
            <person name="Haas B."/>
            <person name="Nusbaum C."/>
            <person name="Birren B."/>
        </authorList>
    </citation>
    <scope>NUCLEOTIDE SEQUENCE</scope>
    <source>
        <strain evidence="4">ATCC 64411</strain>
    </source>
</reference>
<keyword evidence="3" id="KW-0732">Signal</keyword>
<dbReference type="EMBL" id="GL876967">
    <property type="protein sequence ID" value="KLU83788.1"/>
    <property type="molecule type" value="Genomic_DNA"/>
</dbReference>
<sequence>MQIRNLARFAAFATVTLVTIAVPALAQDVDRSALEARTVADINAPAVVKAMAAKRHEESSAVVDNEHTTALQSMSRRDAALEKRFGPLAVAGIGMGVKAVAGIVKGIKKLIRKKKAKKAARKAAAAAAAASASASSGASAASEKRDVVHDEDAPITILDPRDFDFTGLTDGIAKGVKALGKIVKVFKDMKKKKQSDGDTAPVDDSNAAPAAASKAGTASQKRDVAHDESASLSSAAEASSLEKRKTIVKRPVFWVA</sequence>